<dbReference type="InterPro" id="IPR002078">
    <property type="entry name" value="Sigma_54_int"/>
</dbReference>
<dbReference type="Pfam" id="PF10431">
    <property type="entry name" value="ClpB_D2-small"/>
    <property type="match status" value="1"/>
</dbReference>
<reference evidence="12 13" key="1">
    <citation type="submission" date="2016-07" db="EMBL/GenBank/DDBJ databases">
        <title>Pervasive Adenine N6-methylation of Active Genes in Fungi.</title>
        <authorList>
            <consortium name="DOE Joint Genome Institute"/>
            <person name="Mondo S.J."/>
            <person name="Dannebaum R.O."/>
            <person name="Kuo R.C."/>
            <person name="Labutti K."/>
            <person name="Haridas S."/>
            <person name="Kuo A."/>
            <person name="Salamov A."/>
            <person name="Ahrendt S.R."/>
            <person name="Lipzen A."/>
            <person name="Sullivan W."/>
            <person name="Andreopoulos W.B."/>
            <person name="Clum A."/>
            <person name="Lindquist E."/>
            <person name="Daum C."/>
            <person name="Ramamoorthy G.K."/>
            <person name="Gryganskyi A."/>
            <person name="Culley D."/>
            <person name="Magnuson J.K."/>
            <person name="James T.Y."/>
            <person name="O'Malley M.A."/>
            <person name="Stajich J.E."/>
            <person name="Spatafora J.W."/>
            <person name="Visel A."/>
            <person name="Grigoriev I.V."/>
        </authorList>
    </citation>
    <scope>NUCLEOTIDE SEQUENCE [LARGE SCALE GENOMIC DNA]</scope>
    <source>
        <strain evidence="12 13">NRRL 2496</strain>
    </source>
</reference>
<feature type="domain" description="Sigma-54 factor interaction" evidence="10">
    <location>
        <begin position="580"/>
        <end position="757"/>
    </location>
</feature>
<keyword evidence="8" id="KW-0175">Coiled coil</keyword>
<dbReference type="InterPro" id="IPR036628">
    <property type="entry name" value="Clp_N_dom_sf"/>
</dbReference>
<dbReference type="GO" id="GO:0006355">
    <property type="term" value="P:regulation of DNA-templated transcription"/>
    <property type="evidence" value="ECO:0007669"/>
    <property type="project" value="InterPro"/>
</dbReference>
<dbReference type="Pfam" id="PF00004">
    <property type="entry name" value="AAA"/>
    <property type="match status" value="1"/>
</dbReference>
<sequence length="894" mass="100512">MAGMEFTEKVEKTLGIAQSLAREFGHIQLMPAHIACALFDETDGQSLFKSIVEKAGAEPSTVERGYKKMMVSLPTQDPPPAEVSVGPEMSKLLRAAQSHMKNQKDSFISVDHLILALADEAKTFQPMKDAGITKKSLETAVQQVRGNRRVDSKNAEEVYEALSKYAIDLTQMAQTGKLDPVIGRDDEIRRVIRVLARRTKNNPVLIGEPGVGKTAIVEGLARRIVERDVPQTLQCKLFSLDMGALIAGAKYRGEFEERLKAVLKEVKESNDGIIMFIDEIHTVLGAGKGEGSMDAANLLKPMLARGELRCIGATTITEYREIEKDPAFERRFQKVDVGEPSVAATISILRGLKERYENYHGVKITDSALVSAAQLSDRYITTRFLPDKAIDLIDEAAANTRVQLDSKPEEIDVLERRHFQLEIEAMALSKEKNNQESQERLARVREEMAQVQEQLKPLKLKYEMDKGRLDEIRECKQKLDELKRKAIEARNRYDLDTAADIEYYAIPDVEQRIAVLMEEKSRKLAEMAAQPETASTLSELVRPEQIMEVVSRWTGIPVQNLAKSEREKLLHMESELHQKVVGQDPAIKAVSDAIRLSKAGLQDPNKPLASFLFLGPTGVGKTLLCKTLAEFLFNDERALIRIDMSELMEQHSVAKLIGAPPGYVGHEEGGLFESVRRKPYSVVLLDELEKAHKDVANVLLQVLDEGFIHDSKGRRIDFRNTIVVMTSNLGAHLLAEQGANAKQMEENVVLKEQIMQIVRQHFSPEFTNRIDEIVIFNRLSQHNITDIVDVRLKEVQQRLDDRKVKLVVSPAAKEWLGVHGYEPVFGARPLNRVIQQKLLNPLARLIIDGGIRNGEDAQVNVVNDTLHIDRNHESQADYDIEEPMDEDDMVEDMD</sequence>
<evidence type="ECO:0000313" key="13">
    <source>
        <dbReference type="Proteomes" id="UP000242180"/>
    </source>
</evidence>
<organism evidence="12 13">
    <name type="scientific">Syncephalastrum racemosum</name>
    <name type="common">Filamentous fungus</name>
    <dbReference type="NCBI Taxonomy" id="13706"/>
    <lineage>
        <taxon>Eukaryota</taxon>
        <taxon>Fungi</taxon>
        <taxon>Fungi incertae sedis</taxon>
        <taxon>Mucoromycota</taxon>
        <taxon>Mucoromycotina</taxon>
        <taxon>Mucoromycetes</taxon>
        <taxon>Mucorales</taxon>
        <taxon>Syncephalastraceae</taxon>
        <taxon>Syncephalastrum</taxon>
    </lineage>
</organism>
<evidence type="ECO:0000256" key="5">
    <source>
        <dbReference type="ARBA" id="ARBA00023186"/>
    </source>
</evidence>
<evidence type="ECO:0000256" key="2">
    <source>
        <dbReference type="ARBA" id="ARBA00022737"/>
    </source>
</evidence>
<dbReference type="InterPro" id="IPR001270">
    <property type="entry name" value="ClpA/B"/>
</dbReference>
<dbReference type="PROSITE" id="PS00870">
    <property type="entry name" value="CLPAB_1"/>
    <property type="match status" value="1"/>
</dbReference>
<evidence type="ECO:0000256" key="3">
    <source>
        <dbReference type="ARBA" id="ARBA00022741"/>
    </source>
</evidence>
<dbReference type="OrthoDB" id="47330at2759"/>
<dbReference type="PROSITE" id="PS50045">
    <property type="entry name" value="SIGMA54_INTERACT_4"/>
    <property type="match status" value="1"/>
</dbReference>
<dbReference type="GO" id="GO:0043335">
    <property type="term" value="P:protein unfolding"/>
    <property type="evidence" value="ECO:0007669"/>
    <property type="project" value="TreeGrafter"/>
</dbReference>
<dbReference type="InterPro" id="IPR050130">
    <property type="entry name" value="ClpA_ClpB"/>
</dbReference>
<dbReference type="Gene3D" id="1.10.1780.10">
    <property type="entry name" value="Clp, N-terminal domain"/>
    <property type="match status" value="1"/>
</dbReference>
<keyword evidence="3 7" id="KW-0547">Nucleotide-binding</keyword>
<dbReference type="Proteomes" id="UP000242180">
    <property type="component" value="Unassembled WGS sequence"/>
</dbReference>
<dbReference type="Gene3D" id="1.10.8.60">
    <property type="match status" value="1"/>
</dbReference>
<keyword evidence="5 7" id="KW-0143">Chaperone</keyword>
<evidence type="ECO:0000313" key="12">
    <source>
        <dbReference type="EMBL" id="ORY96503.1"/>
    </source>
</evidence>
<comment type="caution">
    <text evidence="12">The sequence shown here is derived from an EMBL/GenBank/DDBJ whole genome shotgun (WGS) entry which is preliminary data.</text>
</comment>
<dbReference type="STRING" id="13706.A0A1X2HCG9"/>
<proteinExistence type="inferred from homology"/>
<dbReference type="SMART" id="SM00382">
    <property type="entry name" value="AAA"/>
    <property type="match status" value="2"/>
</dbReference>
<dbReference type="InterPro" id="IPR003593">
    <property type="entry name" value="AAA+_ATPase"/>
</dbReference>
<dbReference type="Gene3D" id="3.40.50.300">
    <property type="entry name" value="P-loop containing nucleotide triphosphate hydrolases"/>
    <property type="match status" value="3"/>
</dbReference>
<dbReference type="InParanoid" id="A0A1X2HCG9"/>
<feature type="compositionally biased region" description="Acidic residues" evidence="9">
    <location>
        <begin position="876"/>
        <end position="894"/>
    </location>
</feature>
<dbReference type="InterPro" id="IPR028299">
    <property type="entry name" value="ClpA/B_CS2"/>
</dbReference>
<evidence type="ECO:0000256" key="1">
    <source>
        <dbReference type="ARBA" id="ARBA00008675"/>
    </source>
</evidence>
<dbReference type="PROSITE" id="PS51903">
    <property type="entry name" value="CLP_R"/>
    <property type="match status" value="1"/>
</dbReference>
<protein>
    <submittedName>
        <fullName evidence="12">Putative HSP100 protein</fullName>
    </submittedName>
</protein>
<dbReference type="SUPFAM" id="SSF81923">
    <property type="entry name" value="Double Clp-N motif"/>
    <property type="match status" value="1"/>
</dbReference>
<feature type="coiled-coil region" evidence="8">
    <location>
        <begin position="411"/>
        <end position="492"/>
    </location>
</feature>
<dbReference type="FunCoup" id="A0A1X2HCG9">
    <property type="interactions" value="414"/>
</dbReference>
<evidence type="ECO:0000259" key="10">
    <source>
        <dbReference type="PROSITE" id="PS50045"/>
    </source>
</evidence>
<evidence type="ECO:0000256" key="7">
    <source>
        <dbReference type="RuleBase" id="RU004432"/>
    </source>
</evidence>
<dbReference type="CDD" id="cd19499">
    <property type="entry name" value="RecA-like_ClpB_Hsp104-like"/>
    <property type="match status" value="1"/>
</dbReference>
<dbReference type="InterPro" id="IPR041546">
    <property type="entry name" value="ClpA/ClpB_AAA_lid"/>
</dbReference>
<dbReference type="EMBL" id="MCGN01000005">
    <property type="protein sequence ID" value="ORY96503.1"/>
    <property type="molecule type" value="Genomic_DNA"/>
</dbReference>
<keyword evidence="2 6" id="KW-0677">Repeat</keyword>
<evidence type="ECO:0000256" key="8">
    <source>
        <dbReference type="SAM" id="Coils"/>
    </source>
</evidence>
<dbReference type="GO" id="GO:0051082">
    <property type="term" value="F:unfolded protein binding"/>
    <property type="evidence" value="ECO:0007669"/>
    <property type="project" value="TreeGrafter"/>
</dbReference>
<dbReference type="PANTHER" id="PTHR11638">
    <property type="entry name" value="ATP-DEPENDENT CLP PROTEASE"/>
    <property type="match status" value="1"/>
</dbReference>
<dbReference type="InterPro" id="IPR018368">
    <property type="entry name" value="ClpA/B_CS1"/>
</dbReference>
<dbReference type="GO" id="GO:0051087">
    <property type="term" value="F:protein-folding chaperone binding"/>
    <property type="evidence" value="ECO:0007669"/>
    <property type="project" value="TreeGrafter"/>
</dbReference>
<dbReference type="InterPro" id="IPR027417">
    <property type="entry name" value="P-loop_NTPase"/>
</dbReference>
<evidence type="ECO:0000259" key="11">
    <source>
        <dbReference type="PROSITE" id="PS51903"/>
    </source>
</evidence>
<dbReference type="GO" id="GO:0070370">
    <property type="term" value="P:cellular heat acclimation"/>
    <property type="evidence" value="ECO:0007669"/>
    <property type="project" value="TreeGrafter"/>
</dbReference>
<accession>A0A1X2HCG9</accession>
<dbReference type="GO" id="GO:0016887">
    <property type="term" value="F:ATP hydrolysis activity"/>
    <property type="evidence" value="ECO:0007669"/>
    <property type="project" value="InterPro"/>
</dbReference>
<dbReference type="Pfam" id="PF02861">
    <property type="entry name" value="Clp_N"/>
    <property type="match status" value="1"/>
</dbReference>
<dbReference type="GO" id="GO:0005524">
    <property type="term" value="F:ATP binding"/>
    <property type="evidence" value="ECO:0007669"/>
    <property type="project" value="UniProtKB-KW"/>
</dbReference>
<dbReference type="GO" id="GO:0005829">
    <property type="term" value="C:cytosol"/>
    <property type="evidence" value="ECO:0007669"/>
    <property type="project" value="TreeGrafter"/>
</dbReference>
<name>A0A1X2HCG9_SYNRA</name>
<evidence type="ECO:0000256" key="9">
    <source>
        <dbReference type="SAM" id="MobiDB-lite"/>
    </source>
</evidence>
<dbReference type="SUPFAM" id="SSF52540">
    <property type="entry name" value="P-loop containing nucleoside triphosphate hydrolases"/>
    <property type="match status" value="2"/>
</dbReference>
<keyword evidence="13" id="KW-1185">Reference proteome</keyword>
<dbReference type="OMA" id="YDKSMGA"/>
<dbReference type="FunFam" id="3.40.50.300:FF:000120">
    <property type="entry name" value="ATP-dependent chaperone ClpB"/>
    <property type="match status" value="1"/>
</dbReference>
<dbReference type="Pfam" id="PF07724">
    <property type="entry name" value="AAA_2"/>
    <property type="match status" value="1"/>
</dbReference>
<dbReference type="PRINTS" id="PR00300">
    <property type="entry name" value="CLPPROTEASEA"/>
</dbReference>
<comment type="similarity">
    <text evidence="1 7">Belongs to the ClpA/ClpB family.</text>
</comment>
<dbReference type="InterPro" id="IPR004176">
    <property type="entry name" value="Clp_R_N"/>
</dbReference>
<dbReference type="PANTHER" id="PTHR11638:SF18">
    <property type="entry name" value="HEAT SHOCK PROTEIN 104"/>
    <property type="match status" value="1"/>
</dbReference>
<dbReference type="PROSITE" id="PS00871">
    <property type="entry name" value="CLPAB_2"/>
    <property type="match status" value="1"/>
</dbReference>
<evidence type="ECO:0000256" key="4">
    <source>
        <dbReference type="ARBA" id="ARBA00022840"/>
    </source>
</evidence>
<evidence type="ECO:0000256" key="6">
    <source>
        <dbReference type="PROSITE-ProRule" id="PRU01251"/>
    </source>
</evidence>
<dbReference type="AlphaFoldDB" id="A0A1X2HCG9"/>
<dbReference type="FunFam" id="3.40.50.300:FF:000010">
    <property type="entry name" value="Chaperone clpB 1, putative"/>
    <property type="match status" value="1"/>
</dbReference>
<dbReference type="Pfam" id="PF17871">
    <property type="entry name" value="AAA_lid_9"/>
    <property type="match status" value="1"/>
</dbReference>
<dbReference type="SMART" id="SM01086">
    <property type="entry name" value="ClpB_D2-small"/>
    <property type="match status" value="1"/>
</dbReference>
<dbReference type="InterPro" id="IPR019489">
    <property type="entry name" value="Clp_ATPase_C"/>
</dbReference>
<dbReference type="CDD" id="cd00009">
    <property type="entry name" value="AAA"/>
    <property type="match status" value="1"/>
</dbReference>
<keyword evidence="4 7" id="KW-0067">ATP-binding</keyword>
<dbReference type="InterPro" id="IPR003959">
    <property type="entry name" value="ATPase_AAA_core"/>
</dbReference>
<dbReference type="FunFam" id="3.40.50.300:FF:000025">
    <property type="entry name" value="ATP-dependent Clp protease subunit"/>
    <property type="match status" value="1"/>
</dbReference>
<feature type="region of interest" description="Disordered" evidence="9">
    <location>
        <begin position="872"/>
        <end position="894"/>
    </location>
</feature>
<dbReference type="GO" id="GO:0042026">
    <property type="term" value="P:protein refolding"/>
    <property type="evidence" value="ECO:0007669"/>
    <property type="project" value="TreeGrafter"/>
</dbReference>
<gene>
    <name evidence="12" type="ORF">BCR43DRAFT_491807</name>
</gene>
<feature type="domain" description="Clp R" evidence="11">
    <location>
        <begin position="2"/>
        <end position="147"/>
    </location>
</feature>